<keyword evidence="4" id="KW-0539">Nucleus</keyword>
<dbReference type="GO" id="GO:0003677">
    <property type="term" value="F:DNA binding"/>
    <property type="evidence" value="ECO:0007669"/>
    <property type="project" value="UniProtKB-KW"/>
</dbReference>
<accession>A0A811QJ08</accession>
<protein>
    <recommendedName>
        <fullName evidence="5">NAC domain-containing protein</fullName>
    </recommendedName>
</protein>
<dbReference type="PANTHER" id="PTHR31744">
    <property type="entry name" value="PROTEIN CUP-SHAPED COTYLEDON 2-RELATED"/>
    <property type="match status" value="1"/>
</dbReference>
<dbReference type="PROSITE" id="PS51005">
    <property type="entry name" value="NAC"/>
    <property type="match status" value="1"/>
</dbReference>
<proteinExistence type="predicted"/>
<sequence>MNAVHAGGLDLPPGFQFHPSDYEIVSHYLTNKVRNTDFTYTAFEEVDLNKTEPWNLPIKAKWGKKEWYFFYQKDHKYSMGLRANRATKAGYWKATGRDKEVYNTIEGVVVVVGMKKTLVFYKGRAPRGDKTNWVMHEYRLDSSGRLPSPASASNSATNGATAIKASASVFKDEWVVCRVFEKTTGMKKTTAPTYQVAMDGADIDQNQNNILAIPMPL</sequence>
<keyword evidence="1" id="KW-0805">Transcription regulation</keyword>
<evidence type="ECO:0000313" key="7">
    <source>
        <dbReference type="Proteomes" id="UP000604825"/>
    </source>
</evidence>
<keyword evidence="7" id="KW-1185">Reference proteome</keyword>
<feature type="domain" description="NAC" evidence="5">
    <location>
        <begin position="11"/>
        <end position="182"/>
    </location>
</feature>
<dbReference type="EMBL" id="CAJGYO010000010">
    <property type="protein sequence ID" value="CAD6256164.1"/>
    <property type="molecule type" value="Genomic_DNA"/>
</dbReference>
<reference evidence="6" key="1">
    <citation type="submission" date="2020-10" db="EMBL/GenBank/DDBJ databases">
        <authorList>
            <person name="Han B."/>
            <person name="Lu T."/>
            <person name="Zhao Q."/>
            <person name="Huang X."/>
            <person name="Zhao Y."/>
        </authorList>
    </citation>
    <scope>NUCLEOTIDE SEQUENCE</scope>
</reference>
<dbReference type="SUPFAM" id="SSF101941">
    <property type="entry name" value="NAC domain"/>
    <property type="match status" value="1"/>
</dbReference>
<evidence type="ECO:0000259" key="5">
    <source>
        <dbReference type="PROSITE" id="PS51005"/>
    </source>
</evidence>
<dbReference type="InterPro" id="IPR036093">
    <property type="entry name" value="NAC_dom_sf"/>
</dbReference>
<dbReference type="AlphaFoldDB" id="A0A811QJ08"/>
<comment type="caution">
    <text evidence="6">The sequence shown here is derived from an EMBL/GenBank/DDBJ whole genome shotgun (WGS) entry which is preliminary data.</text>
</comment>
<dbReference type="Pfam" id="PF02365">
    <property type="entry name" value="NAM"/>
    <property type="match status" value="1"/>
</dbReference>
<organism evidence="6 7">
    <name type="scientific">Miscanthus lutarioriparius</name>
    <dbReference type="NCBI Taxonomy" id="422564"/>
    <lineage>
        <taxon>Eukaryota</taxon>
        <taxon>Viridiplantae</taxon>
        <taxon>Streptophyta</taxon>
        <taxon>Embryophyta</taxon>
        <taxon>Tracheophyta</taxon>
        <taxon>Spermatophyta</taxon>
        <taxon>Magnoliopsida</taxon>
        <taxon>Liliopsida</taxon>
        <taxon>Poales</taxon>
        <taxon>Poaceae</taxon>
        <taxon>PACMAD clade</taxon>
        <taxon>Panicoideae</taxon>
        <taxon>Andropogonodae</taxon>
        <taxon>Andropogoneae</taxon>
        <taxon>Saccharinae</taxon>
        <taxon>Miscanthus</taxon>
    </lineage>
</organism>
<dbReference type="Gene3D" id="2.170.150.80">
    <property type="entry name" value="NAC domain"/>
    <property type="match status" value="1"/>
</dbReference>
<dbReference type="Proteomes" id="UP000604825">
    <property type="component" value="Unassembled WGS sequence"/>
</dbReference>
<name>A0A811QJ08_9POAL</name>
<evidence type="ECO:0000256" key="3">
    <source>
        <dbReference type="ARBA" id="ARBA00023163"/>
    </source>
</evidence>
<dbReference type="PANTHER" id="PTHR31744:SF92">
    <property type="entry name" value="NAC DOMAIN-CONTAINING PROTEIN 87"/>
    <property type="match status" value="1"/>
</dbReference>
<dbReference type="GO" id="GO:0005634">
    <property type="term" value="C:nucleus"/>
    <property type="evidence" value="ECO:0007669"/>
    <property type="project" value="UniProtKB-ARBA"/>
</dbReference>
<evidence type="ECO:0000256" key="1">
    <source>
        <dbReference type="ARBA" id="ARBA00023015"/>
    </source>
</evidence>
<gene>
    <name evidence="6" type="ORF">NCGR_LOCUS39679</name>
</gene>
<evidence type="ECO:0000313" key="6">
    <source>
        <dbReference type="EMBL" id="CAD6256164.1"/>
    </source>
</evidence>
<dbReference type="GO" id="GO:0006355">
    <property type="term" value="P:regulation of DNA-templated transcription"/>
    <property type="evidence" value="ECO:0007669"/>
    <property type="project" value="InterPro"/>
</dbReference>
<keyword evidence="2" id="KW-0238">DNA-binding</keyword>
<dbReference type="OrthoDB" id="1424968at2759"/>
<evidence type="ECO:0000256" key="4">
    <source>
        <dbReference type="ARBA" id="ARBA00023242"/>
    </source>
</evidence>
<keyword evidence="3" id="KW-0804">Transcription</keyword>
<dbReference type="InterPro" id="IPR003441">
    <property type="entry name" value="NAC-dom"/>
</dbReference>
<evidence type="ECO:0000256" key="2">
    <source>
        <dbReference type="ARBA" id="ARBA00023125"/>
    </source>
</evidence>